<evidence type="ECO:0000259" key="5">
    <source>
        <dbReference type="Pfam" id="PF07635"/>
    </source>
</evidence>
<feature type="signal peptide" evidence="4">
    <location>
        <begin position="1"/>
        <end position="27"/>
    </location>
</feature>
<evidence type="ECO:0000256" key="3">
    <source>
        <dbReference type="PROSITE-ProRule" id="PRU00221"/>
    </source>
</evidence>
<evidence type="ECO:0000256" key="2">
    <source>
        <dbReference type="ARBA" id="ARBA00022737"/>
    </source>
</evidence>
<feature type="domain" description="Cytochrome C Planctomycete-type" evidence="5">
    <location>
        <begin position="63"/>
        <end position="120"/>
    </location>
</feature>
<protein>
    <recommendedName>
        <fullName evidence="5">Cytochrome C Planctomycete-type domain-containing protein</fullName>
    </recommendedName>
</protein>
<dbReference type="SUPFAM" id="SSF46626">
    <property type="entry name" value="Cytochrome c"/>
    <property type="match status" value="1"/>
</dbReference>
<dbReference type="Pfam" id="PF07635">
    <property type="entry name" value="PSCyt1"/>
    <property type="match status" value="1"/>
</dbReference>
<dbReference type="InterPro" id="IPR001680">
    <property type="entry name" value="WD40_rpt"/>
</dbReference>
<feature type="repeat" description="WD" evidence="3">
    <location>
        <begin position="318"/>
        <end position="359"/>
    </location>
</feature>
<sequence length="503" mass="53812">MPRWFRSRTARAVACALLFSASQTASAQPEKKPQGNKTESAAEAPAKGVSFIIDVAPVLKENCFACHDAKKKSGKYDMTTYEKIRAGGVNGDPVVPGKPDLSEFHALIVTTEQRRMPPRDKGEAVPKDKAAIVAQWIKEGAKLDAGLDPKADLVKELRVRWKPPVPPKAYPFAIIVNAITFTPDNKHLVVGGHHELTVWDIATGKLATRIYTRAERAYGLAFFPDGKLAVAGGRPGQEGDVRVYDINAKGKSEDGVTILDGVNDKAVLIKHLFDVEDSVLCLAVTPDGKTLAAGGCDRAVRVFDLSEGLDKAKLTQTVENHADWVLGCALSADGKFLLTAGRDKTAKVWDVKGKESVVTFPEHQNIVYGVAVKADGSAGFSVGADKQLRTWKPNGEGKQVKNAGGHGDDVFKIVANPKQPLLATSSADKTVRLWNMDTLAAGKSLAGLTDYVYTVAFSPDGELVAGGSYDGGIAVWKVKDGALVKAFNASPGFATKEPEPKKK</sequence>
<feature type="repeat" description="WD" evidence="3">
    <location>
        <begin position="272"/>
        <end position="308"/>
    </location>
</feature>
<keyword evidence="1 3" id="KW-0853">WD repeat</keyword>
<dbReference type="Gene3D" id="2.130.10.10">
    <property type="entry name" value="YVTN repeat-like/Quinoprotein amine dehydrogenase"/>
    <property type="match status" value="2"/>
</dbReference>
<keyword evidence="7" id="KW-1185">Reference proteome</keyword>
<dbReference type="SUPFAM" id="SSF50998">
    <property type="entry name" value="Quinoprotein alcohol dehydrogenase-like"/>
    <property type="match status" value="1"/>
</dbReference>
<evidence type="ECO:0000313" key="6">
    <source>
        <dbReference type="EMBL" id="MBP3957914.1"/>
    </source>
</evidence>
<comment type="caution">
    <text evidence="6">The sequence shown here is derived from an EMBL/GenBank/DDBJ whole genome shotgun (WGS) entry which is preliminary data.</text>
</comment>
<gene>
    <name evidence="6" type="ORF">J8F10_21885</name>
</gene>
<evidence type="ECO:0000256" key="1">
    <source>
        <dbReference type="ARBA" id="ARBA00022574"/>
    </source>
</evidence>
<dbReference type="PRINTS" id="PR00320">
    <property type="entry name" value="GPROTEINBRPT"/>
</dbReference>
<dbReference type="InterPro" id="IPR019775">
    <property type="entry name" value="WD40_repeat_CS"/>
</dbReference>
<dbReference type="PROSITE" id="PS00678">
    <property type="entry name" value="WD_REPEATS_1"/>
    <property type="match status" value="2"/>
</dbReference>
<dbReference type="InterPro" id="IPR011047">
    <property type="entry name" value="Quinoprotein_ADH-like_sf"/>
</dbReference>
<feature type="repeat" description="WD" evidence="3">
    <location>
        <begin position="445"/>
        <end position="486"/>
    </location>
</feature>
<evidence type="ECO:0000256" key="4">
    <source>
        <dbReference type="SAM" id="SignalP"/>
    </source>
</evidence>
<dbReference type="InterPro" id="IPR015943">
    <property type="entry name" value="WD40/YVTN_repeat-like_dom_sf"/>
</dbReference>
<dbReference type="InterPro" id="IPR020472">
    <property type="entry name" value="WD40_PAC1"/>
</dbReference>
<keyword evidence="4" id="KW-0732">Signal</keyword>
<feature type="chain" id="PRO_5047330083" description="Cytochrome C Planctomycete-type domain-containing protein" evidence="4">
    <location>
        <begin position="28"/>
        <end position="503"/>
    </location>
</feature>
<dbReference type="CDD" id="cd00200">
    <property type="entry name" value="WD40"/>
    <property type="match status" value="1"/>
</dbReference>
<proteinExistence type="predicted"/>
<dbReference type="PROSITE" id="PS50294">
    <property type="entry name" value="WD_REPEATS_REGION"/>
    <property type="match status" value="3"/>
</dbReference>
<keyword evidence="2" id="KW-0677">Repeat</keyword>
<organism evidence="6 7">
    <name type="scientific">Gemmata palustris</name>
    <dbReference type="NCBI Taxonomy" id="2822762"/>
    <lineage>
        <taxon>Bacteria</taxon>
        <taxon>Pseudomonadati</taxon>
        <taxon>Planctomycetota</taxon>
        <taxon>Planctomycetia</taxon>
        <taxon>Gemmatales</taxon>
        <taxon>Gemmataceae</taxon>
        <taxon>Gemmata</taxon>
    </lineage>
</organism>
<accession>A0ABS5BW31</accession>
<reference evidence="6 7" key="1">
    <citation type="submission" date="2021-04" db="EMBL/GenBank/DDBJ databases">
        <authorList>
            <person name="Ivanova A."/>
        </authorList>
    </citation>
    <scope>NUCLEOTIDE SEQUENCE [LARGE SCALE GENOMIC DNA]</scope>
    <source>
        <strain evidence="6 7">G18</strain>
    </source>
</reference>
<dbReference type="PANTHER" id="PTHR19848:SF8">
    <property type="entry name" value="F-BOX AND WD REPEAT DOMAIN CONTAINING 7"/>
    <property type="match status" value="1"/>
</dbReference>
<feature type="repeat" description="WD" evidence="3">
    <location>
        <begin position="403"/>
        <end position="438"/>
    </location>
</feature>
<dbReference type="InterPro" id="IPR011429">
    <property type="entry name" value="Cyt_c_Planctomycete-type"/>
</dbReference>
<dbReference type="SMART" id="SM00320">
    <property type="entry name" value="WD40"/>
    <property type="match status" value="7"/>
</dbReference>
<name>A0ABS5BW31_9BACT</name>
<dbReference type="PANTHER" id="PTHR19848">
    <property type="entry name" value="WD40 REPEAT PROTEIN"/>
    <property type="match status" value="1"/>
</dbReference>
<dbReference type="Pfam" id="PF00400">
    <property type="entry name" value="WD40"/>
    <property type="match status" value="4"/>
</dbReference>
<dbReference type="RefSeq" id="WP_210657422.1">
    <property type="nucleotide sequence ID" value="NZ_JAGKQQ010000001.1"/>
</dbReference>
<evidence type="ECO:0000313" key="7">
    <source>
        <dbReference type="Proteomes" id="UP000676565"/>
    </source>
</evidence>
<dbReference type="Proteomes" id="UP000676565">
    <property type="component" value="Unassembled WGS sequence"/>
</dbReference>
<dbReference type="EMBL" id="JAGKQQ010000001">
    <property type="protein sequence ID" value="MBP3957914.1"/>
    <property type="molecule type" value="Genomic_DNA"/>
</dbReference>
<dbReference type="PROSITE" id="PS50082">
    <property type="entry name" value="WD_REPEATS_2"/>
    <property type="match status" value="4"/>
</dbReference>
<dbReference type="InterPro" id="IPR036909">
    <property type="entry name" value="Cyt_c-like_dom_sf"/>
</dbReference>